<dbReference type="PROSITE" id="PS00107">
    <property type="entry name" value="PROTEIN_KINASE_ATP"/>
    <property type="match status" value="1"/>
</dbReference>
<name>A0AAD7BYV5_9AGAR</name>
<reference evidence="10" key="1">
    <citation type="submission" date="2023-03" db="EMBL/GenBank/DDBJ databases">
        <title>Massive genome expansion in bonnet fungi (Mycena s.s.) driven by repeated elements and novel gene families across ecological guilds.</title>
        <authorList>
            <consortium name="Lawrence Berkeley National Laboratory"/>
            <person name="Harder C.B."/>
            <person name="Miyauchi S."/>
            <person name="Viragh M."/>
            <person name="Kuo A."/>
            <person name="Thoen E."/>
            <person name="Andreopoulos B."/>
            <person name="Lu D."/>
            <person name="Skrede I."/>
            <person name="Drula E."/>
            <person name="Henrissat B."/>
            <person name="Morin E."/>
            <person name="Kohler A."/>
            <person name="Barry K."/>
            <person name="LaButti K."/>
            <person name="Morin E."/>
            <person name="Salamov A."/>
            <person name="Lipzen A."/>
            <person name="Mereny Z."/>
            <person name="Hegedus B."/>
            <person name="Baldrian P."/>
            <person name="Stursova M."/>
            <person name="Weitz H."/>
            <person name="Taylor A."/>
            <person name="Grigoriev I.V."/>
            <person name="Nagy L.G."/>
            <person name="Martin F."/>
            <person name="Kauserud H."/>
        </authorList>
    </citation>
    <scope>NUCLEOTIDE SEQUENCE</scope>
    <source>
        <strain evidence="10">9284</strain>
    </source>
</reference>
<proteinExistence type="inferred from homology"/>
<dbReference type="SUPFAM" id="SSF56112">
    <property type="entry name" value="Protein kinase-like (PK-like)"/>
    <property type="match status" value="1"/>
</dbReference>
<sequence length="384" mass="42381">MPSTSISASLPDLTGRFIVEDTIELVALLGNGSFGKVYKGFHVEDKNYLAVKCMPRYEPDSAAHRIQEKELTHHGSLSGHDGVIQFLGDHTEGDFVFAVLELADDGDLYSAIVDRQIFVDNTPLIKNTMNELIDAVDYIHREGIFHRDLKPENILCDANGSNIRLADFGLSTRDELTKDFGCGTQYYIYPESMNSTWANYSARLADLWALSVIFATMIGGGIPWTSTDAEDPYYSAFCNNADYLYETLPITREASELLQRCFHPEPWKRPSIMQFRKAVNAVESFTDLNRDVVAPPTFPPTGPSATLAQSSNTLYHTESSSYSTSSVYSDSSAASEVSTPPTSPLSSAGSGRVPSPPTVQVQVATAQNSRPMLPTCREFLTRQR</sequence>
<evidence type="ECO:0000256" key="2">
    <source>
        <dbReference type="ARBA" id="ARBA00022679"/>
    </source>
</evidence>
<dbReference type="InterPro" id="IPR017441">
    <property type="entry name" value="Protein_kinase_ATP_BS"/>
</dbReference>
<dbReference type="PROSITE" id="PS50011">
    <property type="entry name" value="PROTEIN_KINASE_DOM"/>
    <property type="match status" value="1"/>
</dbReference>
<dbReference type="InterPro" id="IPR008271">
    <property type="entry name" value="Ser/Thr_kinase_AS"/>
</dbReference>
<dbReference type="GO" id="GO:0005634">
    <property type="term" value="C:nucleus"/>
    <property type="evidence" value="ECO:0007669"/>
    <property type="project" value="TreeGrafter"/>
</dbReference>
<dbReference type="InterPro" id="IPR011009">
    <property type="entry name" value="Kinase-like_dom_sf"/>
</dbReference>
<evidence type="ECO:0000259" key="9">
    <source>
        <dbReference type="PROSITE" id="PS50011"/>
    </source>
</evidence>
<dbReference type="GO" id="GO:0004674">
    <property type="term" value="F:protein serine/threonine kinase activity"/>
    <property type="evidence" value="ECO:0007669"/>
    <property type="project" value="UniProtKB-KW"/>
</dbReference>
<evidence type="ECO:0000256" key="3">
    <source>
        <dbReference type="ARBA" id="ARBA00022741"/>
    </source>
</evidence>
<dbReference type="InterPro" id="IPR000719">
    <property type="entry name" value="Prot_kinase_dom"/>
</dbReference>
<feature type="compositionally biased region" description="Polar residues" evidence="8">
    <location>
        <begin position="358"/>
        <end position="370"/>
    </location>
</feature>
<feature type="region of interest" description="Disordered" evidence="8">
    <location>
        <begin position="332"/>
        <end position="384"/>
    </location>
</feature>
<keyword evidence="4 10" id="KW-0418">Kinase</keyword>
<dbReference type="PANTHER" id="PTHR24345">
    <property type="entry name" value="SERINE/THREONINE-PROTEIN KINASE PLK"/>
    <property type="match status" value="1"/>
</dbReference>
<keyword evidence="11" id="KW-1185">Reference proteome</keyword>
<evidence type="ECO:0000256" key="6">
    <source>
        <dbReference type="PROSITE-ProRule" id="PRU10141"/>
    </source>
</evidence>
<comment type="caution">
    <text evidence="10">The sequence shown here is derived from an EMBL/GenBank/DDBJ whole genome shotgun (WGS) entry which is preliminary data.</text>
</comment>
<dbReference type="Pfam" id="PF00069">
    <property type="entry name" value="Pkinase"/>
    <property type="match status" value="1"/>
</dbReference>
<accession>A0AAD7BYV5</accession>
<evidence type="ECO:0000256" key="5">
    <source>
        <dbReference type="ARBA" id="ARBA00022840"/>
    </source>
</evidence>
<evidence type="ECO:0000313" key="10">
    <source>
        <dbReference type="EMBL" id="KAJ7634467.1"/>
    </source>
</evidence>
<protein>
    <submittedName>
        <fullName evidence="10">Kinase-like domain-containing protein</fullName>
    </submittedName>
</protein>
<dbReference type="Gene3D" id="1.10.510.10">
    <property type="entry name" value="Transferase(Phosphotransferase) domain 1"/>
    <property type="match status" value="1"/>
</dbReference>
<keyword evidence="1 7" id="KW-0723">Serine/threonine-protein kinase</keyword>
<dbReference type="Proteomes" id="UP001221142">
    <property type="component" value="Unassembled WGS sequence"/>
</dbReference>
<dbReference type="EMBL" id="JARKIF010000007">
    <property type="protein sequence ID" value="KAJ7634467.1"/>
    <property type="molecule type" value="Genomic_DNA"/>
</dbReference>
<dbReference type="PANTHER" id="PTHR24345:SF0">
    <property type="entry name" value="CELL CYCLE SERINE_THREONINE-PROTEIN KINASE CDC5_MSD2"/>
    <property type="match status" value="1"/>
</dbReference>
<evidence type="ECO:0000256" key="1">
    <source>
        <dbReference type="ARBA" id="ARBA00022527"/>
    </source>
</evidence>
<dbReference type="SMART" id="SM00220">
    <property type="entry name" value="S_TKc"/>
    <property type="match status" value="1"/>
</dbReference>
<organism evidence="10 11">
    <name type="scientific">Roridomyces roridus</name>
    <dbReference type="NCBI Taxonomy" id="1738132"/>
    <lineage>
        <taxon>Eukaryota</taxon>
        <taxon>Fungi</taxon>
        <taxon>Dikarya</taxon>
        <taxon>Basidiomycota</taxon>
        <taxon>Agaricomycotina</taxon>
        <taxon>Agaricomycetes</taxon>
        <taxon>Agaricomycetidae</taxon>
        <taxon>Agaricales</taxon>
        <taxon>Marasmiineae</taxon>
        <taxon>Mycenaceae</taxon>
        <taxon>Roridomyces</taxon>
    </lineage>
</organism>
<keyword evidence="3 6" id="KW-0547">Nucleotide-binding</keyword>
<keyword evidence="2" id="KW-0808">Transferase</keyword>
<comment type="similarity">
    <text evidence="7">Belongs to the protein kinase superfamily.</text>
</comment>
<dbReference type="GO" id="GO:0005524">
    <property type="term" value="F:ATP binding"/>
    <property type="evidence" value="ECO:0007669"/>
    <property type="project" value="UniProtKB-UniRule"/>
</dbReference>
<gene>
    <name evidence="10" type="ORF">FB45DRAFT_908980</name>
</gene>
<evidence type="ECO:0000256" key="7">
    <source>
        <dbReference type="RuleBase" id="RU000304"/>
    </source>
</evidence>
<keyword evidence="5 6" id="KW-0067">ATP-binding</keyword>
<evidence type="ECO:0000256" key="8">
    <source>
        <dbReference type="SAM" id="MobiDB-lite"/>
    </source>
</evidence>
<feature type="domain" description="Protein kinase" evidence="9">
    <location>
        <begin position="23"/>
        <end position="286"/>
    </location>
</feature>
<evidence type="ECO:0000313" key="11">
    <source>
        <dbReference type="Proteomes" id="UP001221142"/>
    </source>
</evidence>
<dbReference type="PROSITE" id="PS00108">
    <property type="entry name" value="PROTEIN_KINASE_ST"/>
    <property type="match status" value="1"/>
</dbReference>
<dbReference type="AlphaFoldDB" id="A0AAD7BYV5"/>
<evidence type="ECO:0000256" key="4">
    <source>
        <dbReference type="ARBA" id="ARBA00022777"/>
    </source>
</evidence>
<feature type="binding site" evidence="6">
    <location>
        <position position="52"/>
    </location>
    <ligand>
        <name>ATP</name>
        <dbReference type="ChEBI" id="CHEBI:30616"/>
    </ligand>
</feature>